<sequence>MPLKHRDQLEFAALDIAEHKEFSITQLRHAPHTYARTISFYRENGYLLLRATEHQILPDPSVLPRWSDEVRNWPLSESKGKWMPYFEETETGVRQVMRTEKFMDYHEGLKALLCSEDLGGILAQLSGDEMLLFKDKINYKLPGGNGFAAHLDAPAYDHINGQVAQNHIEHVTANIAIHPASLANGCLEVVPGSHKMTVDLAEGGRISERWSAEHEWTPVPLDVGDILIFGSHLAHRSGPNRTETPRAMLYATYAGRSEGDNLRERYYKHRRTAFPPDHERVPGVDYEVGWKTYAFAAPFSRQGDLHAKAQRLIEARDAQFPSEYRYEPESPLPSNVSKLYQTSGFLSQRQVEIVSQDATSLAAAIRDRAYTAVEVTEAFCRSAALAQRTTNCLAWFAPREALERATWLDQEMERSGKPVGPLHGVPISVKDYLNVRGYAQSAGHILSGGYVPEDDAHIVAILRHAGAVFIVKTTQPQSIMHAETTNFYGVTCCPYNINLTAGGSSGGEGALIAARGSVLGITTDVGGSTRGPAANNGLWGFKPSSKRLPRGGGVGRTSVSRIAGSVGPAAHSLRDMDLFIRVILAAQPWKQDVTLTPLPWRDIDDRGWGAGFEGWSGRCGKLRIGVMWEDGVVRPVRPVRRALETMVRTLETHPGVELVDFVGESVAEIWRITSQLYYIDGGRKLREALGGEPMFPLTQWIVSHARHLSTEEVTDLVNRRNALRQQYFGRFSSLCLDVILCPASPTPALPFHSSKYWSYSSLFNFLDWPAAVFPTGIQVTLCDRDEGYTVRNEDERHLYQTSGLAKVAGRAADGGVKGSGESASLIRLTRHHCVQ</sequence>
<keyword evidence="5" id="KW-1185">Reference proteome</keyword>
<dbReference type="SUPFAM" id="SSF51197">
    <property type="entry name" value="Clavaminate synthase-like"/>
    <property type="match status" value="1"/>
</dbReference>
<evidence type="ECO:0000313" key="5">
    <source>
        <dbReference type="Proteomes" id="UP000279259"/>
    </source>
</evidence>
<organism evidence="4 5">
    <name type="scientific">Saitozyma podzolica</name>
    <dbReference type="NCBI Taxonomy" id="1890683"/>
    <lineage>
        <taxon>Eukaryota</taxon>
        <taxon>Fungi</taxon>
        <taxon>Dikarya</taxon>
        <taxon>Basidiomycota</taxon>
        <taxon>Agaricomycotina</taxon>
        <taxon>Tremellomycetes</taxon>
        <taxon>Tremellales</taxon>
        <taxon>Trimorphomycetaceae</taxon>
        <taxon>Saitozyma</taxon>
    </lineage>
</organism>
<dbReference type="EMBL" id="RSCD01000032">
    <property type="protein sequence ID" value="RSH80834.1"/>
    <property type="molecule type" value="Genomic_DNA"/>
</dbReference>
<accession>A0A427XPR8</accession>
<dbReference type="InterPro" id="IPR023631">
    <property type="entry name" value="Amidase_dom"/>
</dbReference>
<dbReference type="Pfam" id="PF01425">
    <property type="entry name" value="Amidase"/>
    <property type="match status" value="1"/>
</dbReference>
<dbReference type="GO" id="GO:0016787">
    <property type="term" value="F:hydrolase activity"/>
    <property type="evidence" value="ECO:0007669"/>
    <property type="project" value="UniProtKB-KW"/>
</dbReference>
<reference evidence="4 5" key="1">
    <citation type="submission" date="2018-11" db="EMBL/GenBank/DDBJ databases">
        <title>Genome sequence of Saitozyma podzolica DSM 27192.</title>
        <authorList>
            <person name="Aliyu H."/>
            <person name="Gorte O."/>
            <person name="Ochsenreither K."/>
        </authorList>
    </citation>
    <scope>NUCLEOTIDE SEQUENCE [LARGE SCALE GENOMIC DNA]</scope>
    <source>
        <strain evidence="4 5">DSM 27192</strain>
    </source>
</reference>
<dbReference type="AlphaFoldDB" id="A0A427XPR8"/>
<dbReference type="InterPro" id="IPR008775">
    <property type="entry name" value="Phytyl_CoA_dOase-like"/>
</dbReference>
<keyword evidence="2" id="KW-0378">Hydrolase</keyword>
<dbReference type="Gene3D" id="3.90.1300.10">
    <property type="entry name" value="Amidase signature (AS) domain"/>
    <property type="match status" value="1"/>
</dbReference>
<dbReference type="PANTHER" id="PTHR46072:SF4">
    <property type="entry name" value="AMIDASE C550.07-RELATED"/>
    <property type="match status" value="1"/>
</dbReference>
<feature type="domain" description="Amidase" evidence="3">
    <location>
        <begin position="374"/>
        <end position="775"/>
    </location>
</feature>
<comment type="caution">
    <text evidence="4">The sequence shown here is derived from an EMBL/GenBank/DDBJ whole genome shotgun (WGS) entry which is preliminary data.</text>
</comment>
<evidence type="ECO:0000313" key="4">
    <source>
        <dbReference type="EMBL" id="RSH80834.1"/>
    </source>
</evidence>
<protein>
    <recommendedName>
        <fullName evidence="3">Amidase domain-containing protein</fullName>
    </recommendedName>
</protein>
<dbReference type="Proteomes" id="UP000279259">
    <property type="component" value="Unassembled WGS sequence"/>
</dbReference>
<name>A0A427XPR8_9TREE</name>
<dbReference type="PANTHER" id="PTHR46072">
    <property type="entry name" value="AMIDASE-RELATED-RELATED"/>
    <property type="match status" value="1"/>
</dbReference>
<dbReference type="STRING" id="1890683.A0A427XPR8"/>
<evidence type="ECO:0000256" key="2">
    <source>
        <dbReference type="ARBA" id="ARBA00022801"/>
    </source>
</evidence>
<gene>
    <name evidence="4" type="ORF">EHS25_007003</name>
</gene>
<proteinExistence type="inferred from homology"/>
<dbReference type="InterPro" id="IPR036928">
    <property type="entry name" value="AS_sf"/>
</dbReference>
<evidence type="ECO:0000259" key="3">
    <source>
        <dbReference type="Pfam" id="PF01425"/>
    </source>
</evidence>
<dbReference type="Gene3D" id="2.60.120.620">
    <property type="entry name" value="q2cbj1_9rhob like domain"/>
    <property type="match status" value="1"/>
</dbReference>
<comment type="similarity">
    <text evidence="1">Belongs to the amidase family.</text>
</comment>
<evidence type="ECO:0000256" key="1">
    <source>
        <dbReference type="ARBA" id="ARBA00009199"/>
    </source>
</evidence>
<dbReference type="OrthoDB" id="6428749at2759"/>
<dbReference type="SUPFAM" id="SSF75304">
    <property type="entry name" value="Amidase signature (AS) enzymes"/>
    <property type="match status" value="1"/>
</dbReference>
<dbReference type="Pfam" id="PF05721">
    <property type="entry name" value="PhyH"/>
    <property type="match status" value="1"/>
</dbReference>